<evidence type="ECO:0000313" key="2">
    <source>
        <dbReference type="Proteomes" id="UP000275012"/>
    </source>
</evidence>
<dbReference type="Gene3D" id="3.40.630.30">
    <property type="match status" value="1"/>
</dbReference>
<dbReference type="AlphaFoldDB" id="A0A3M2I4Z2"/>
<gene>
    <name evidence="1" type="ORF">EBB59_04705</name>
</gene>
<sequence length="90" mass="9831">MPIHLAAIPVNWAWACVTITPVAASGAHCWPMAGCQLQRIELQLHAGDAAAIALYSMHVFVEVGCHRRYAWRDGACVDAVTMTRFNPPSE</sequence>
<dbReference type="EMBL" id="RFLY01000005">
    <property type="protein sequence ID" value="RMH93547.1"/>
    <property type="molecule type" value="Genomic_DNA"/>
</dbReference>
<dbReference type="OrthoDB" id="9795206at2"/>
<dbReference type="Proteomes" id="UP000275012">
    <property type="component" value="Unassembled WGS sequence"/>
</dbReference>
<keyword evidence="2" id="KW-1185">Reference proteome</keyword>
<dbReference type="SUPFAM" id="SSF55729">
    <property type="entry name" value="Acyl-CoA N-acyltransferases (Nat)"/>
    <property type="match status" value="1"/>
</dbReference>
<evidence type="ECO:0000313" key="1">
    <source>
        <dbReference type="EMBL" id="RMH93547.1"/>
    </source>
</evidence>
<reference evidence="1 2" key="1">
    <citation type="submission" date="2018-10" db="EMBL/GenBank/DDBJ databases">
        <title>Proposal of Lysobacter pythonis sp. nov. isolated from royal pythons (Python regius).</title>
        <authorList>
            <person name="Hans-Juergen B."/>
            <person name="Huptas C."/>
            <person name="Sandra B."/>
            <person name="Igor L."/>
            <person name="Joachim S."/>
            <person name="Siegfried S."/>
            <person name="Mareike W."/>
            <person name="Peter K."/>
        </authorList>
    </citation>
    <scope>NUCLEOTIDE SEQUENCE [LARGE SCALE GENOMIC DNA]</scope>
    <source>
        <strain evidence="1 2">4284/11</strain>
    </source>
</reference>
<dbReference type="RefSeq" id="WP_147455509.1">
    <property type="nucleotide sequence ID" value="NZ_RFLY01000005.1"/>
</dbReference>
<accession>A0A3M2I4Z2</accession>
<dbReference type="InterPro" id="IPR016181">
    <property type="entry name" value="Acyl_CoA_acyltransferase"/>
</dbReference>
<proteinExistence type="predicted"/>
<organism evidence="1 2">
    <name type="scientific">Solilutibacter pythonis</name>
    <dbReference type="NCBI Taxonomy" id="2483112"/>
    <lineage>
        <taxon>Bacteria</taxon>
        <taxon>Pseudomonadati</taxon>
        <taxon>Pseudomonadota</taxon>
        <taxon>Gammaproteobacteria</taxon>
        <taxon>Lysobacterales</taxon>
        <taxon>Lysobacteraceae</taxon>
        <taxon>Solilutibacter</taxon>
    </lineage>
</organism>
<comment type="caution">
    <text evidence="1">The sequence shown here is derived from an EMBL/GenBank/DDBJ whole genome shotgun (WGS) entry which is preliminary data.</text>
</comment>
<protein>
    <submittedName>
        <fullName evidence="1">Uncharacterized protein</fullName>
    </submittedName>
</protein>
<name>A0A3M2I4Z2_9GAMM</name>